<dbReference type="PANTHER" id="PTHR42949:SF3">
    <property type="entry name" value="ANAEROBIC GLYCEROL-3-PHOSPHATE DEHYDROGENASE SUBUNIT B"/>
    <property type="match status" value="1"/>
</dbReference>
<dbReference type="SUPFAM" id="SSF51905">
    <property type="entry name" value="FAD/NAD(P)-binding domain"/>
    <property type="match status" value="1"/>
</dbReference>
<dbReference type="AlphaFoldDB" id="A0A316A0M2"/>
<accession>A0A316A0M2</accession>
<evidence type="ECO:0000313" key="3">
    <source>
        <dbReference type="EMBL" id="SUQ13657.1"/>
    </source>
</evidence>
<dbReference type="PRINTS" id="PR00469">
    <property type="entry name" value="PNDRDTASEII"/>
</dbReference>
<dbReference type="RefSeq" id="WP_109709680.1">
    <property type="nucleotide sequence ID" value="NZ_QGDS01000003.1"/>
</dbReference>
<dbReference type="EMBL" id="UHJJ01000003">
    <property type="protein sequence ID" value="SUQ13657.1"/>
    <property type="molecule type" value="Genomic_DNA"/>
</dbReference>
<dbReference type="PRINTS" id="PR00368">
    <property type="entry name" value="FADPNR"/>
</dbReference>
<name>A0A316A0M2_9FIRM</name>
<protein>
    <submittedName>
        <fullName evidence="3">Pyruvate/2-oxoglutarate dehydrogenase complex, dihydrolipoamide dehydrogenase (E3) component</fullName>
    </submittedName>
</protein>
<dbReference type="InterPro" id="IPR051691">
    <property type="entry name" value="Metab_Enz_Cyan_OpOx_G3PDH"/>
</dbReference>
<evidence type="ECO:0000259" key="2">
    <source>
        <dbReference type="Pfam" id="PF07992"/>
    </source>
</evidence>
<dbReference type="Gene3D" id="3.50.50.60">
    <property type="entry name" value="FAD/NAD(P)-binding domain"/>
    <property type="match status" value="2"/>
</dbReference>
<keyword evidence="3" id="KW-0670">Pyruvate</keyword>
<dbReference type="GO" id="GO:0016491">
    <property type="term" value="F:oxidoreductase activity"/>
    <property type="evidence" value="ECO:0007669"/>
    <property type="project" value="UniProtKB-KW"/>
</dbReference>
<keyword evidence="4" id="KW-1185">Reference proteome</keyword>
<proteinExistence type="predicted"/>
<organism evidence="3 4">
    <name type="scientific">Faecalicatena contorta</name>
    <dbReference type="NCBI Taxonomy" id="39482"/>
    <lineage>
        <taxon>Bacteria</taxon>
        <taxon>Bacillati</taxon>
        <taxon>Bacillota</taxon>
        <taxon>Clostridia</taxon>
        <taxon>Lachnospirales</taxon>
        <taxon>Lachnospiraceae</taxon>
        <taxon>Faecalicatena</taxon>
    </lineage>
</organism>
<keyword evidence="1" id="KW-0560">Oxidoreductase</keyword>
<dbReference type="Pfam" id="PF07992">
    <property type="entry name" value="Pyr_redox_2"/>
    <property type="match status" value="1"/>
</dbReference>
<sequence length="423" mass="46242">MYNLTCDVAIIGGGPAGLSAAVAAKKESGGRVLVIERDESIGGILQQCIHPGFGLTYFKEELTGPEYAGRFADEAKELGVEFLLNSMVLEMDEKSGTVTCVNREYGMTAITAKSIILAMGCRERTRANIMIPGSRPAGVYTAGSAQRLVNRQNEMVGKKVVILGSGDIGMIMARRMTLEGAKVLAVIELMDYLAGLTRNKVQCLDDFEIPLYLSHTITKIEGYQRVKGVYFAKVDENKKPIQETEQYIECDTILLSVGLIPENELTRKALIDISSITNGPKVNQYMQTSSENVFACGNVVHVNDLVDNVSTESIKAGKFAAQYAMNTLPKEEKAVENIAGENVRYLCPQSISVSPESEKVSLYFRVLHPDQNVKIIARDGDKVLASKKRIRVNPGEMEEITFNTGYISGSSVTVEVVKEGQES</sequence>
<dbReference type="InterPro" id="IPR023753">
    <property type="entry name" value="FAD/NAD-binding_dom"/>
</dbReference>
<reference evidence="4" key="1">
    <citation type="submission" date="2017-07" db="EMBL/GenBank/DDBJ databases">
        <authorList>
            <person name="Varghese N."/>
            <person name="Submissions S."/>
        </authorList>
    </citation>
    <scope>NUCLEOTIDE SEQUENCE [LARGE SCALE GENOMIC DNA]</scope>
    <source>
        <strain evidence="4">NLAE-zl-C134</strain>
    </source>
</reference>
<feature type="domain" description="FAD/NAD(P)-binding" evidence="2">
    <location>
        <begin position="7"/>
        <end position="305"/>
    </location>
</feature>
<dbReference type="OrthoDB" id="9776839at2"/>
<dbReference type="PANTHER" id="PTHR42949">
    <property type="entry name" value="ANAEROBIC GLYCEROL-3-PHOSPHATE DEHYDROGENASE SUBUNIT B"/>
    <property type="match status" value="1"/>
</dbReference>
<evidence type="ECO:0000256" key="1">
    <source>
        <dbReference type="ARBA" id="ARBA00023002"/>
    </source>
</evidence>
<gene>
    <name evidence="3" type="ORF">SAMN05216529_103390</name>
</gene>
<evidence type="ECO:0000313" key="4">
    <source>
        <dbReference type="Proteomes" id="UP000254051"/>
    </source>
</evidence>
<dbReference type="Proteomes" id="UP000254051">
    <property type="component" value="Unassembled WGS sequence"/>
</dbReference>
<dbReference type="InterPro" id="IPR036188">
    <property type="entry name" value="FAD/NAD-bd_sf"/>
</dbReference>